<dbReference type="InterPro" id="IPR050226">
    <property type="entry name" value="NagZ_Beta-hexosaminidase"/>
</dbReference>
<accession>A0A0W0UAK9</accession>
<dbReference type="GO" id="GO:0009254">
    <property type="term" value="P:peptidoglycan turnover"/>
    <property type="evidence" value="ECO:0007669"/>
    <property type="project" value="TreeGrafter"/>
</dbReference>
<evidence type="ECO:0000256" key="3">
    <source>
        <dbReference type="ARBA" id="ARBA00023295"/>
    </source>
</evidence>
<name>A0A0W0UAK9_9GAMM</name>
<keyword evidence="2" id="KW-0378">Hydrolase</keyword>
<proteinExistence type="inferred from homology"/>
<dbReference type="PANTHER" id="PTHR30480">
    <property type="entry name" value="BETA-HEXOSAMINIDASE-RELATED"/>
    <property type="match status" value="1"/>
</dbReference>
<protein>
    <submittedName>
        <fullName evidence="5">N-acetyl-beta-glucosaminidase</fullName>
    </submittedName>
</protein>
<gene>
    <name evidence="5" type="ORF">Lgee_0015</name>
</gene>
<dbReference type="PATRIC" id="fig|45065.4.peg.18"/>
<reference evidence="5 6" key="1">
    <citation type="submission" date="2015-11" db="EMBL/GenBank/DDBJ databases">
        <title>Genomic analysis of 38 Legionella species identifies large and diverse effector repertoires.</title>
        <authorList>
            <person name="Burstein D."/>
            <person name="Amaro F."/>
            <person name="Zusman T."/>
            <person name="Lifshitz Z."/>
            <person name="Cohen O."/>
            <person name="Gilbert J.A."/>
            <person name="Pupko T."/>
            <person name="Shuman H.A."/>
            <person name="Segal G."/>
        </authorList>
    </citation>
    <scope>NUCLEOTIDE SEQUENCE [LARGE SCALE GENOMIC DNA]</scope>
    <source>
        <strain evidence="5 6">ATCC 49504</strain>
    </source>
</reference>
<dbReference type="InterPro" id="IPR001764">
    <property type="entry name" value="Glyco_hydro_3_N"/>
</dbReference>
<dbReference type="RefSeq" id="WP_028387222.1">
    <property type="nucleotide sequence ID" value="NZ_CAAAHN010000003.1"/>
</dbReference>
<sequence>MKRLLMIFCALALFSSNMYAQLSLRDKIGQMLIIGFDGKTVSRDSQIVKDIQNDNLGGVILFDVDVRTKRRGKNIESQEQVKRLNHDLQCAATAASLAHRRPLLPLIISIDYEGGQVNRLNPVYGFPEVPPAKAVGQSGKTSAKAAANTMADVLKEAGFNLNLMPVVDVDVNPNNPIIGRLERSFSKDPNDVAMFAHLYAKALRNNGIQCVYKHFPGHGSSTADSHLDFVDVTDSWKSLELTPYRILLQEKDGCGAIMSAHAVNRQLDKSGTPATLSHTILTELLRKKLGFNGVIMTDDMQMKAISAHYGLENAITMAINAGADMLIFGNNLLEKPQTPEALIDIIASRVESGDIPRQRIEEVWKRIEAFKKTLKPMLPSDCET</sequence>
<dbReference type="GO" id="GO:0004553">
    <property type="term" value="F:hydrolase activity, hydrolyzing O-glycosyl compounds"/>
    <property type="evidence" value="ECO:0007669"/>
    <property type="project" value="InterPro"/>
</dbReference>
<comment type="caution">
    <text evidence="5">The sequence shown here is derived from an EMBL/GenBank/DDBJ whole genome shotgun (WGS) entry which is preliminary data.</text>
</comment>
<dbReference type="PANTHER" id="PTHR30480:SF16">
    <property type="entry name" value="GLYCOSIDE HYDROLASE FAMILY 3 DOMAIN PROTEIN"/>
    <property type="match status" value="1"/>
</dbReference>
<dbReference type="EMBL" id="LNYC01000001">
    <property type="protein sequence ID" value="KTD04831.1"/>
    <property type="molecule type" value="Genomic_DNA"/>
</dbReference>
<dbReference type="AlphaFoldDB" id="A0A0W0UAK9"/>
<comment type="similarity">
    <text evidence="1">Belongs to the glycosyl hydrolase 3 family.</text>
</comment>
<dbReference type="Gene3D" id="3.20.20.300">
    <property type="entry name" value="Glycoside hydrolase, family 3, N-terminal domain"/>
    <property type="match status" value="1"/>
</dbReference>
<keyword evidence="6" id="KW-1185">Reference proteome</keyword>
<dbReference type="Pfam" id="PF00933">
    <property type="entry name" value="Glyco_hydro_3"/>
    <property type="match status" value="1"/>
</dbReference>
<dbReference type="GO" id="GO:0005975">
    <property type="term" value="P:carbohydrate metabolic process"/>
    <property type="evidence" value="ECO:0007669"/>
    <property type="project" value="InterPro"/>
</dbReference>
<evidence type="ECO:0000259" key="4">
    <source>
        <dbReference type="Pfam" id="PF00933"/>
    </source>
</evidence>
<dbReference type="InterPro" id="IPR036962">
    <property type="entry name" value="Glyco_hydro_3_N_sf"/>
</dbReference>
<evidence type="ECO:0000256" key="1">
    <source>
        <dbReference type="ARBA" id="ARBA00005336"/>
    </source>
</evidence>
<dbReference type="STRING" id="45065.Lgee_0015"/>
<evidence type="ECO:0000313" key="5">
    <source>
        <dbReference type="EMBL" id="KTD04831.1"/>
    </source>
</evidence>
<evidence type="ECO:0000313" key="6">
    <source>
        <dbReference type="Proteomes" id="UP000054785"/>
    </source>
</evidence>
<dbReference type="OrthoDB" id="9786661at2"/>
<evidence type="ECO:0000256" key="2">
    <source>
        <dbReference type="ARBA" id="ARBA00022801"/>
    </source>
</evidence>
<dbReference type="Proteomes" id="UP000054785">
    <property type="component" value="Unassembled WGS sequence"/>
</dbReference>
<organism evidence="5 6">
    <name type="scientific">Legionella geestiana</name>
    <dbReference type="NCBI Taxonomy" id="45065"/>
    <lineage>
        <taxon>Bacteria</taxon>
        <taxon>Pseudomonadati</taxon>
        <taxon>Pseudomonadota</taxon>
        <taxon>Gammaproteobacteria</taxon>
        <taxon>Legionellales</taxon>
        <taxon>Legionellaceae</taxon>
        <taxon>Legionella</taxon>
    </lineage>
</organism>
<dbReference type="SUPFAM" id="SSF51445">
    <property type="entry name" value="(Trans)glycosidases"/>
    <property type="match status" value="1"/>
</dbReference>
<dbReference type="InterPro" id="IPR017853">
    <property type="entry name" value="GH"/>
</dbReference>
<feature type="domain" description="Glycoside hydrolase family 3 N-terminal" evidence="4">
    <location>
        <begin position="24"/>
        <end position="367"/>
    </location>
</feature>
<keyword evidence="3" id="KW-0326">Glycosidase</keyword>